<dbReference type="Proteomes" id="UP000068210">
    <property type="component" value="Plasmid pAcX50f"/>
</dbReference>
<dbReference type="KEGG" id="acx:Achr_f880"/>
<dbReference type="EMBL" id="CP010421">
    <property type="protein sequence ID" value="AJE23783.1"/>
    <property type="molecule type" value="Genomic_DNA"/>
</dbReference>
<evidence type="ECO:0000313" key="1">
    <source>
        <dbReference type="EMBL" id="AJE23783.1"/>
    </source>
</evidence>
<dbReference type="RefSeq" id="WP_227028919.1">
    <property type="nucleotide sequence ID" value="NZ_CP010421.1"/>
</dbReference>
<geneLocation type="plasmid" evidence="1 2">
    <name>pAcX50f</name>
</geneLocation>
<keyword evidence="2" id="KW-1185">Reference proteome</keyword>
<organism evidence="1 2">
    <name type="scientific">Azotobacter chroococcum NCIMB 8003</name>
    <dbReference type="NCBI Taxonomy" id="1328314"/>
    <lineage>
        <taxon>Bacteria</taxon>
        <taxon>Pseudomonadati</taxon>
        <taxon>Pseudomonadota</taxon>
        <taxon>Gammaproteobacteria</taxon>
        <taxon>Pseudomonadales</taxon>
        <taxon>Pseudomonadaceae</taxon>
        <taxon>Azotobacter</taxon>
    </lineage>
</organism>
<dbReference type="HOGENOM" id="CLU_2393526_0_0_6"/>
<keyword evidence="1" id="KW-0614">Plasmid</keyword>
<sequence>MVMEIVAVVVVLACCLVVFLLRPGDDSRRQDLEASLDAVDDNGLFSGWDELSPSERTRRLSMYQRRVLVRHAEQEREWLRARLRDIAKG</sequence>
<gene>
    <name evidence="1" type="ORF">Achr_f880</name>
</gene>
<protein>
    <submittedName>
        <fullName evidence="1">Uncharacterized protein</fullName>
    </submittedName>
</protein>
<dbReference type="GeneID" id="61933258"/>
<accession>A0A0C4WLU3</accession>
<evidence type="ECO:0000313" key="2">
    <source>
        <dbReference type="Proteomes" id="UP000068210"/>
    </source>
</evidence>
<name>A0A0C4WLU3_9GAMM</name>
<reference evidence="1 2" key="1">
    <citation type="journal article" date="2015" name="PLoS ONE">
        <title>Azotobacter Genomes: The Genome of Azotobacter chroococcum NCIMB 8003 (ATCC 4412).</title>
        <authorList>
            <person name="Robson R.L."/>
            <person name="Jones R."/>
            <person name="Robson R.M."/>
            <person name="Schwartz A."/>
            <person name="Richardson T.H."/>
        </authorList>
    </citation>
    <scope>NUCLEOTIDE SEQUENCE [LARGE SCALE GENOMIC DNA]</scope>
    <source>
        <strain evidence="1 2">NCIMB 8003</strain>
        <plasmid evidence="2">Plasmid pAcX50f</plasmid>
    </source>
</reference>
<dbReference type="AlphaFoldDB" id="A0A0C4WLU3"/>
<proteinExistence type="predicted"/>